<sequence length="1078" mass="115970">MIPNPEEGIHQGLRRTHVRQEILAAGHLDQEIVAFDPPKLSHNEETDRSLEPIQRKTVDLEAPFQPYLVLPLTDVPGSLPSMALYNLRGKRARQEAPSPRSPVKQDQTSKSSISGNDSIATRPNTTNTTSAANAQITTSSGAATPIGSIPSPSRRPSTSAAPASKSASMAKKTAGTASKRSESRAGRPANRAKDAATRSEQEERSGNATRTGGSHSTKDKGKATVYNPRVDPAVLNLVKANFALYNAEAMVDKYRLESLELEKAIDVPVKDMSPEDQRQLRQLITEFGQHRDSAKKERDSVIISFEKALHPFLSGYLDGMLKDMLPVHLANAKLKAERPNTSDTAAVGTSNQMDTGGNEPRPWFLSASETEAKSAAQPGTEMQDRQLSSHDPATATSGEPQGETLQTEGAAQKSAVEIAEAREIDHALNTSGTSAPMEVDVDKPSNPLTVQPVGHPNNLEAPSLPVPDYAPAALSNGTVIPPADGLVTQNKQDRRKLVGERLKILEDSLRSTSTTTDELGVKLERLEEQIANQEEQLYEYLNTQALSSEGQAEDSVAQPDPTDKPSSEVATKHAVVEPPVSASKIEEAVLETARAALEIRLAELARVQDTRIAAITPANEARLSTLRNEIRAEISVEAARAEEAYAAAIQSAEEKASKLESQLATMQAELSAFKEDRKAIEELKVQQQTSDQLLKTIRESTLKAQLTENQGRASFNTKIGEIETRIDSHDAQLRDVSTFEQTKEAWRNDMIDMKNHVIGRVDYLEEQVETLKTPDVSAGTNAQPTQLSAPPQAEQPSALQRSRENSAVRSLAQTTTQATIQPVQTVQPRTNQMPPQHTSFSGSQQSITQMVNPNDRSQHPMQSTVTSSGDVSQARLALNRTNGPSVLNPAPVTQSAASPVHSAFQSSAGGLSGYTAGISNASAQNLQTFGQSWQPARSIQQSQGQGRLSPLHIENEQGTYPPRSLPVIGRSTSSGSPMPNANPAPEGSLSSRLNGGDTRSPVPRPDSTPASTLPLVMRMHNGNGLQNSHSWMQMNSQQNSAGVHLPNGAAAQSSSNEGSSNGGRLRMYVPGDTKPAQL</sequence>
<proteinExistence type="predicted"/>
<dbReference type="EMBL" id="JASBWV010000009">
    <property type="protein sequence ID" value="KAJ9124664.1"/>
    <property type="molecule type" value="Genomic_DNA"/>
</dbReference>
<organism evidence="1 2">
    <name type="scientific">Naganishia onofrii</name>
    <dbReference type="NCBI Taxonomy" id="1851511"/>
    <lineage>
        <taxon>Eukaryota</taxon>
        <taxon>Fungi</taxon>
        <taxon>Dikarya</taxon>
        <taxon>Basidiomycota</taxon>
        <taxon>Agaricomycotina</taxon>
        <taxon>Tremellomycetes</taxon>
        <taxon>Filobasidiales</taxon>
        <taxon>Filobasidiaceae</taxon>
        <taxon>Naganishia</taxon>
    </lineage>
</organism>
<keyword evidence="2" id="KW-1185">Reference proteome</keyword>
<evidence type="ECO:0000313" key="2">
    <source>
        <dbReference type="Proteomes" id="UP001234202"/>
    </source>
</evidence>
<dbReference type="Proteomes" id="UP001234202">
    <property type="component" value="Unassembled WGS sequence"/>
</dbReference>
<protein>
    <submittedName>
        <fullName evidence="1">Uncharacterized protein</fullName>
    </submittedName>
</protein>
<comment type="caution">
    <text evidence="1">The sequence shown here is derived from an EMBL/GenBank/DDBJ whole genome shotgun (WGS) entry which is preliminary data.</text>
</comment>
<name>A0ACC2XMS6_9TREE</name>
<evidence type="ECO:0000313" key="1">
    <source>
        <dbReference type="EMBL" id="KAJ9124664.1"/>
    </source>
</evidence>
<accession>A0ACC2XMS6</accession>
<gene>
    <name evidence="1" type="ORF">QFC24_003031</name>
</gene>
<reference evidence="1" key="1">
    <citation type="submission" date="2023-04" db="EMBL/GenBank/DDBJ databases">
        <title>Draft Genome sequencing of Naganishia species isolated from polar environments using Oxford Nanopore Technology.</title>
        <authorList>
            <person name="Leo P."/>
            <person name="Venkateswaran K."/>
        </authorList>
    </citation>
    <scope>NUCLEOTIDE SEQUENCE</scope>
    <source>
        <strain evidence="1">DBVPG 5303</strain>
    </source>
</reference>